<name>A0ABD2JCU0_HETSC</name>
<feature type="transmembrane region" description="Helical" evidence="5">
    <location>
        <begin position="66"/>
        <end position="89"/>
    </location>
</feature>
<dbReference type="SUPFAM" id="SSF81321">
    <property type="entry name" value="Family A G protein-coupled receptor-like"/>
    <property type="match status" value="1"/>
</dbReference>
<dbReference type="InterPro" id="IPR047130">
    <property type="entry name" value="7TM_GPCR_Srsx_nematod"/>
</dbReference>
<evidence type="ECO:0000256" key="3">
    <source>
        <dbReference type="ARBA" id="ARBA00022989"/>
    </source>
</evidence>
<feature type="transmembrane region" description="Helical" evidence="5">
    <location>
        <begin position="137"/>
        <end position="160"/>
    </location>
</feature>
<reference evidence="7 8" key="1">
    <citation type="submission" date="2024-10" db="EMBL/GenBank/DDBJ databases">
        <authorList>
            <person name="Kim D."/>
        </authorList>
    </citation>
    <scope>NUCLEOTIDE SEQUENCE [LARGE SCALE GENOMIC DNA]</scope>
    <source>
        <strain evidence="7">Taebaek</strain>
    </source>
</reference>
<feature type="transmembrane region" description="Helical" evidence="5">
    <location>
        <begin position="20"/>
        <end position="45"/>
    </location>
</feature>
<keyword evidence="4 5" id="KW-0472">Membrane</keyword>
<comment type="caution">
    <text evidence="7">The sequence shown here is derived from an EMBL/GenBank/DDBJ whole genome shotgun (WGS) entry which is preliminary data.</text>
</comment>
<dbReference type="AlphaFoldDB" id="A0ABD2JCU0"/>
<feature type="transmembrane region" description="Helical" evidence="5">
    <location>
        <begin position="256"/>
        <end position="280"/>
    </location>
</feature>
<evidence type="ECO:0000313" key="8">
    <source>
        <dbReference type="Proteomes" id="UP001620645"/>
    </source>
</evidence>
<dbReference type="Gene3D" id="1.20.1070.10">
    <property type="entry name" value="Rhodopsin 7-helix transmembrane proteins"/>
    <property type="match status" value="1"/>
</dbReference>
<dbReference type="EMBL" id="JBICCN010000157">
    <property type="protein sequence ID" value="KAL3088439.1"/>
    <property type="molecule type" value="Genomic_DNA"/>
</dbReference>
<keyword evidence="8" id="KW-1185">Reference proteome</keyword>
<evidence type="ECO:0000313" key="7">
    <source>
        <dbReference type="EMBL" id="KAL3088439.1"/>
    </source>
</evidence>
<dbReference type="InterPro" id="IPR019424">
    <property type="entry name" value="7TM_GPCR_Srsx"/>
</dbReference>
<dbReference type="SMART" id="SM01381">
    <property type="entry name" value="7TM_GPCR_Srsx"/>
    <property type="match status" value="1"/>
</dbReference>
<feature type="transmembrane region" description="Helical" evidence="5">
    <location>
        <begin position="218"/>
        <end position="236"/>
    </location>
</feature>
<dbReference type="GO" id="GO:0016020">
    <property type="term" value="C:membrane"/>
    <property type="evidence" value="ECO:0007669"/>
    <property type="project" value="UniProtKB-SubCell"/>
</dbReference>
<dbReference type="PANTHER" id="PTHR23360">
    <property type="entry name" value="G-PROTEIN COUPLED RECEPTORS FAMILY 1 PROFILE DOMAIN-CONTAINING PROTEIN-RELATED"/>
    <property type="match status" value="1"/>
</dbReference>
<evidence type="ECO:0000256" key="5">
    <source>
        <dbReference type="SAM" id="Phobius"/>
    </source>
</evidence>
<evidence type="ECO:0000256" key="1">
    <source>
        <dbReference type="ARBA" id="ARBA00004370"/>
    </source>
</evidence>
<sequence length="326" mass="36890">MQQKLTYIELFHQNGDQHTLAMWLIMGGKCALSVVGILFNAILVATTVKSKKLHKSCNVLLALDSMFLALFQLNSLITLLIAVFGINFVPNSTCFYFQAVPIFSVLMSFCLMFQIGLERLANVVVPIWSMNNGSKKFHALFLCVSVASNLFLIWLCFSAYHDINTMAMCTSSEISGKGFFYTISFNRSVIMHFLMVIIYIAIVLVLKFKNENQNFSKSIFRSLLFLVFLESIGWIPSIYLGQFLKFAQYSPITTTYISAGFATISSCITASANGPTLYYFSHLYRKEINAFLKSIGIKKSIGTQHQQHTNAIQLNVVTRYNNWTHH</sequence>
<dbReference type="PROSITE" id="PS50262">
    <property type="entry name" value="G_PROTEIN_RECEP_F1_2"/>
    <property type="match status" value="1"/>
</dbReference>
<organism evidence="7 8">
    <name type="scientific">Heterodera schachtii</name>
    <name type="common">Sugarbeet cyst nematode worm</name>
    <name type="synonym">Tylenchus schachtii</name>
    <dbReference type="NCBI Taxonomy" id="97005"/>
    <lineage>
        <taxon>Eukaryota</taxon>
        <taxon>Metazoa</taxon>
        <taxon>Ecdysozoa</taxon>
        <taxon>Nematoda</taxon>
        <taxon>Chromadorea</taxon>
        <taxon>Rhabditida</taxon>
        <taxon>Tylenchina</taxon>
        <taxon>Tylenchomorpha</taxon>
        <taxon>Tylenchoidea</taxon>
        <taxon>Heteroderidae</taxon>
        <taxon>Heteroderinae</taxon>
        <taxon>Heterodera</taxon>
    </lineage>
</organism>
<proteinExistence type="predicted"/>
<keyword evidence="3 5" id="KW-1133">Transmembrane helix</keyword>
<dbReference type="Proteomes" id="UP001620645">
    <property type="component" value="Unassembled WGS sequence"/>
</dbReference>
<keyword evidence="2 5" id="KW-0812">Transmembrane</keyword>
<dbReference type="PANTHER" id="PTHR23360:SF5">
    <property type="entry name" value="G-PROTEIN COUPLED RECEPTORS FAMILY 1 PROFILE DOMAIN-CONTAINING PROTEIN"/>
    <property type="match status" value="1"/>
</dbReference>
<protein>
    <recommendedName>
        <fullName evidence="6">G-protein coupled receptors family 1 profile domain-containing protein</fullName>
    </recommendedName>
</protein>
<accession>A0ABD2JCU0</accession>
<dbReference type="CDD" id="cd00637">
    <property type="entry name" value="7tm_classA_rhodopsin-like"/>
    <property type="match status" value="1"/>
</dbReference>
<comment type="subcellular location">
    <subcellularLocation>
        <location evidence="1">Membrane</location>
    </subcellularLocation>
</comment>
<gene>
    <name evidence="7" type="ORF">niasHS_009890</name>
</gene>
<feature type="transmembrane region" description="Helical" evidence="5">
    <location>
        <begin position="180"/>
        <end position="206"/>
    </location>
</feature>
<evidence type="ECO:0000259" key="6">
    <source>
        <dbReference type="PROSITE" id="PS50262"/>
    </source>
</evidence>
<feature type="domain" description="G-protein coupled receptors family 1 profile" evidence="6">
    <location>
        <begin position="39"/>
        <end position="278"/>
    </location>
</feature>
<evidence type="ECO:0000256" key="2">
    <source>
        <dbReference type="ARBA" id="ARBA00022692"/>
    </source>
</evidence>
<dbReference type="InterPro" id="IPR000276">
    <property type="entry name" value="GPCR_Rhodpsn"/>
</dbReference>
<feature type="transmembrane region" description="Helical" evidence="5">
    <location>
        <begin position="95"/>
        <end position="117"/>
    </location>
</feature>
<dbReference type="InterPro" id="IPR017452">
    <property type="entry name" value="GPCR_Rhodpsn_7TM"/>
</dbReference>
<evidence type="ECO:0000256" key="4">
    <source>
        <dbReference type="ARBA" id="ARBA00023136"/>
    </source>
</evidence>
<dbReference type="Pfam" id="PF10320">
    <property type="entry name" value="7TM_GPCR_Srsx"/>
    <property type="match status" value="1"/>
</dbReference>